<keyword evidence="3 6" id="KW-0812">Transmembrane</keyword>
<keyword evidence="9" id="KW-1185">Reference proteome</keyword>
<evidence type="ECO:0000256" key="6">
    <source>
        <dbReference type="SAM" id="Phobius"/>
    </source>
</evidence>
<evidence type="ECO:0000256" key="4">
    <source>
        <dbReference type="ARBA" id="ARBA00022989"/>
    </source>
</evidence>
<evidence type="ECO:0000259" key="7">
    <source>
        <dbReference type="Pfam" id="PF12698"/>
    </source>
</evidence>
<sequence>MLWRDRWLAAMVSWLPILLFVFMWGIFSAGIARDLPIGVVDLDHSALSRQLTRDYDASPTMAVTASYGSVEQGSQALRGGEIYALVVIPSELEKETLRGMAPTVTAFYNSQFILIGKLINSAVMQAQGTLNAKINTLQNMAAGVDVPLQALGQAVPVRSQITPLYNSNSHYGQFLLPAIIPAMWQIAIVITTIMALSAETRRANGNTAWPGQTSWLGQTPIRALVGKLLPYTGLFMLQGALFLWGMYVLLGWPMHGHWSILLLAQCLMVLACQGMACLLYLVPLDATKAMSFAAGLTAPAFAFVGVTFPATDMPGFALFWRALLPATHYLDVQIHQVNHGQDWYQAMPQLAALLVFGVTWLLAFARVKQLAASHAQHDVDKKVKVNVNLDLNRAAQQEDRA</sequence>
<dbReference type="AlphaFoldDB" id="A0A0J1GNV2"/>
<comment type="caution">
    <text evidence="8">The sequence shown here is derived from an EMBL/GenBank/DDBJ whole genome shotgun (WGS) entry which is preliminary data.</text>
</comment>
<protein>
    <submittedName>
        <fullName evidence="8">Multidrug ABC transporter permease</fullName>
    </submittedName>
</protein>
<feature type="transmembrane region" description="Helical" evidence="6">
    <location>
        <begin position="346"/>
        <end position="365"/>
    </location>
</feature>
<name>A0A0J1GNV2_9GAMM</name>
<feature type="transmembrane region" description="Helical" evidence="6">
    <location>
        <begin position="228"/>
        <end position="252"/>
    </location>
</feature>
<evidence type="ECO:0000313" key="8">
    <source>
        <dbReference type="EMBL" id="KLV01276.1"/>
    </source>
</evidence>
<keyword evidence="2" id="KW-1003">Cell membrane</keyword>
<keyword evidence="4 6" id="KW-1133">Transmembrane helix</keyword>
<comment type="subcellular location">
    <subcellularLocation>
        <location evidence="1">Cell membrane</location>
        <topology evidence="1">Multi-pass membrane protein</topology>
    </subcellularLocation>
</comment>
<feature type="domain" description="ABC-2 type transporter transmembrane" evidence="7">
    <location>
        <begin position="8"/>
        <end position="365"/>
    </location>
</feature>
<organism evidence="8 9">
    <name type="scientific">Photobacterium aphoticum</name>
    <dbReference type="NCBI Taxonomy" id="754436"/>
    <lineage>
        <taxon>Bacteria</taxon>
        <taxon>Pseudomonadati</taxon>
        <taxon>Pseudomonadota</taxon>
        <taxon>Gammaproteobacteria</taxon>
        <taxon>Vibrionales</taxon>
        <taxon>Vibrionaceae</taxon>
        <taxon>Photobacterium</taxon>
    </lineage>
</organism>
<reference evidence="8 9" key="1">
    <citation type="submission" date="2015-05" db="EMBL/GenBank/DDBJ databases">
        <title>Photobacterium galathea sp. nov.</title>
        <authorList>
            <person name="Machado H."/>
            <person name="Gram L."/>
        </authorList>
    </citation>
    <scope>NUCLEOTIDE SEQUENCE [LARGE SCALE GENOMIC DNA]</scope>
    <source>
        <strain evidence="8 9">DSM 25995</strain>
    </source>
</reference>
<dbReference type="GO" id="GO:0140359">
    <property type="term" value="F:ABC-type transporter activity"/>
    <property type="evidence" value="ECO:0007669"/>
    <property type="project" value="InterPro"/>
</dbReference>
<feature type="transmembrane region" description="Helical" evidence="6">
    <location>
        <begin position="258"/>
        <end position="282"/>
    </location>
</feature>
<feature type="transmembrane region" description="Helical" evidence="6">
    <location>
        <begin position="174"/>
        <end position="196"/>
    </location>
</feature>
<dbReference type="GO" id="GO:0005886">
    <property type="term" value="C:plasma membrane"/>
    <property type="evidence" value="ECO:0007669"/>
    <property type="project" value="UniProtKB-SubCell"/>
</dbReference>
<dbReference type="PANTHER" id="PTHR30294">
    <property type="entry name" value="MEMBRANE COMPONENT OF ABC TRANSPORTER YHHJ-RELATED"/>
    <property type="match status" value="1"/>
</dbReference>
<evidence type="ECO:0000256" key="3">
    <source>
        <dbReference type="ARBA" id="ARBA00022692"/>
    </source>
</evidence>
<dbReference type="InterPro" id="IPR051449">
    <property type="entry name" value="ABC-2_transporter_component"/>
</dbReference>
<evidence type="ECO:0000256" key="2">
    <source>
        <dbReference type="ARBA" id="ARBA00022475"/>
    </source>
</evidence>
<dbReference type="Proteomes" id="UP000036426">
    <property type="component" value="Unassembled WGS sequence"/>
</dbReference>
<dbReference type="InterPro" id="IPR013525">
    <property type="entry name" value="ABC2_TM"/>
</dbReference>
<dbReference type="PATRIC" id="fig|754436.4.peg.1790"/>
<dbReference type="EMBL" id="LDOV01000016">
    <property type="protein sequence ID" value="KLV01276.1"/>
    <property type="molecule type" value="Genomic_DNA"/>
</dbReference>
<proteinExistence type="predicted"/>
<feature type="transmembrane region" description="Helical" evidence="6">
    <location>
        <begin position="7"/>
        <end position="27"/>
    </location>
</feature>
<evidence type="ECO:0000256" key="1">
    <source>
        <dbReference type="ARBA" id="ARBA00004651"/>
    </source>
</evidence>
<evidence type="ECO:0000256" key="5">
    <source>
        <dbReference type="ARBA" id="ARBA00023136"/>
    </source>
</evidence>
<evidence type="ECO:0000313" key="9">
    <source>
        <dbReference type="Proteomes" id="UP000036426"/>
    </source>
</evidence>
<dbReference type="Gene3D" id="3.40.1710.10">
    <property type="entry name" value="abc type-2 transporter like domain"/>
    <property type="match status" value="1"/>
</dbReference>
<dbReference type="PANTHER" id="PTHR30294:SF47">
    <property type="entry name" value="INNER MEMBRANE TRANSPORT PERMEASE YHHJ"/>
    <property type="match status" value="1"/>
</dbReference>
<feature type="transmembrane region" description="Helical" evidence="6">
    <location>
        <begin position="289"/>
        <end position="310"/>
    </location>
</feature>
<accession>A0A0J1GNV2</accession>
<gene>
    <name evidence="8" type="ORF">ABT58_08485</name>
</gene>
<dbReference type="Pfam" id="PF12698">
    <property type="entry name" value="ABC2_membrane_3"/>
    <property type="match status" value="1"/>
</dbReference>
<keyword evidence="5 6" id="KW-0472">Membrane</keyword>